<dbReference type="Proteomes" id="UP000507470">
    <property type="component" value="Unassembled WGS sequence"/>
</dbReference>
<evidence type="ECO:0000313" key="2">
    <source>
        <dbReference type="Proteomes" id="UP000507470"/>
    </source>
</evidence>
<proteinExistence type="predicted"/>
<accession>A0A6J8CUF4</accession>
<sequence>MWKKVTKASIHLATCIKTSNTYSADIQDKIERLRTRPILAVEYTESLREIVKWINGNEETLWDDNAFGTCHDVMQSIDMAKPLDNGESRYFRIYTKIETFRQEGDRNKKSAEMFAVLVYIVLHGSSSVNEIDANVVEEISKAICHQDVSCDLLSIEKCIHGLTPKYLEQIGDHVTTRDALIIYFRLNKNDECHFAFDAYSFVFALIKRLQCNPDVVLIGKYIQTLANKLEHIEIVNLFLDVLKESEKCISGINMILFLDGVTSKGANFKRFEKQQRFYELLYRKVDDSDNTVFHIIVMHYVEYERLKLYIEYICESRPDVMQVKNKTEFSPLHFARFLGRIEIICIFMCNSNERDEKLIGELRSSVNSGIVILERLNSSKMDDDDDLNMLKKLKLGEERDYFCILDLIGNEEKETEEMDLLGNDVKETEEIDFSKLIGDSIVEVITDFKKGLKAFTKIPNIFKTINKATKL</sequence>
<dbReference type="EMBL" id="CACVKT020006176">
    <property type="protein sequence ID" value="CAC5400208.1"/>
    <property type="molecule type" value="Genomic_DNA"/>
</dbReference>
<organism evidence="1 2">
    <name type="scientific">Mytilus coruscus</name>
    <name type="common">Sea mussel</name>
    <dbReference type="NCBI Taxonomy" id="42192"/>
    <lineage>
        <taxon>Eukaryota</taxon>
        <taxon>Metazoa</taxon>
        <taxon>Spiralia</taxon>
        <taxon>Lophotrochozoa</taxon>
        <taxon>Mollusca</taxon>
        <taxon>Bivalvia</taxon>
        <taxon>Autobranchia</taxon>
        <taxon>Pteriomorphia</taxon>
        <taxon>Mytilida</taxon>
        <taxon>Mytiloidea</taxon>
        <taxon>Mytilidae</taxon>
        <taxon>Mytilinae</taxon>
        <taxon>Mytilus</taxon>
    </lineage>
</organism>
<evidence type="ECO:0000313" key="1">
    <source>
        <dbReference type="EMBL" id="CAC5400208.1"/>
    </source>
</evidence>
<dbReference type="AlphaFoldDB" id="A0A6J8CUF4"/>
<reference evidence="1 2" key="1">
    <citation type="submission" date="2020-06" db="EMBL/GenBank/DDBJ databases">
        <authorList>
            <person name="Li R."/>
            <person name="Bekaert M."/>
        </authorList>
    </citation>
    <scope>NUCLEOTIDE SEQUENCE [LARGE SCALE GENOMIC DNA]</scope>
    <source>
        <strain evidence="2">wild</strain>
    </source>
</reference>
<keyword evidence="2" id="KW-1185">Reference proteome</keyword>
<name>A0A6J8CUF4_MYTCO</name>
<gene>
    <name evidence="1" type="ORF">MCOR_34404</name>
</gene>
<protein>
    <submittedName>
        <fullName evidence="1">PilT</fullName>
    </submittedName>
</protein>